<feature type="compositionally biased region" description="Pro residues" evidence="1">
    <location>
        <begin position="86"/>
        <end position="129"/>
    </location>
</feature>
<dbReference type="InParanoid" id="A0A6J2YL48"/>
<feature type="region of interest" description="Disordered" evidence="1">
    <location>
        <begin position="44"/>
        <end position="160"/>
    </location>
</feature>
<name>A0A6J2YL48_SITOR</name>
<dbReference type="RefSeq" id="XP_030764728.1">
    <property type="nucleotide sequence ID" value="XM_030908868.1"/>
</dbReference>
<keyword evidence="2" id="KW-1185">Reference proteome</keyword>
<feature type="compositionally biased region" description="Pro residues" evidence="1">
    <location>
        <begin position="53"/>
        <end position="66"/>
    </location>
</feature>
<protein>
    <submittedName>
        <fullName evidence="3">Annexin A11-like isoform X1</fullName>
    </submittedName>
</protein>
<proteinExistence type="predicted"/>
<dbReference type="KEGG" id="soy:115888976"/>
<organism evidence="2 3">
    <name type="scientific">Sitophilus oryzae</name>
    <name type="common">Rice weevil</name>
    <name type="synonym">Curculio oryzae</name>
    <dbReference type="NCBI Taxonomy" id="7048"/>
    <lineage>
        <taxon>Eukaryota</taxon>
        <taxon>Metazoa</taxon>
        <taxon>Ecdysozoa</taxon>
        <taxon>Arthropoda</taxon>
        <taxon>Hexapoda</taxon>
        <taxon>Insecta</taxon>
        <taxon>Pterygota</taxon>
        <taxon>Neoptera</taxon>
        <taxon>Endopterygota</taxon>
        <taxon>Coleoptera</taxon>
        <taxon>Polyphaga</taxon>
        <taxon>Cucujiformia</taxon>
        <taxon>Curculionidae</taxon>
        <taxon>Dryophthorinae</taxon>
        <taxon>Sitophilus</taxon>
    </lineage>
</organism>
<evidence type="ECO:0000313" key="2">
    <source>
        <dbReference type="Proteomes" id="UP000504635"/>
    </source>
</evidence>
<evidence type="ECO:0000313" key="3">
    <source>
        <dbReference type="RefSeq" id="XP_030764728.1"/>
    </source>
</evidence>
<gene>
    <name evidence="3" type="primary">LOC115888976</name>
</gene>
<dbReference type="AlphaFoldDB" id="A0A6J2YL48"/>
<sequence length="160" mass="16906">MDDDCCELLRCCCECGLCLGLCCLCCKSNDSNHNSNPYANGPGNVTVTTQPVPQQPYPVHGGPPPGVYGGTSYPPPSMPLPQAGYYPPPPMGYPPHGAYPPGPAPGGSPYQPPGGYPPHPGFQHQPPPYDIAVSQPPMHPPQPIHEGYGKQAPYNPSYQS</sequence>
<accession>A0A6J2YL48</accession>
<reference evidence="3" key="1">
    <citation type="submission" date="2025-08" db="UniProtKB">
        <authorList>
            <consortium name="RefSeq"/>
        </authorList>
    </citation>
    <scope>IDENTIFICATION</scope>
    <source>
        <tissue evidence="3">Gonads</tissue>
    </source>
</reference>
<evidence type="ECO:0000256" key="1">
    <source>
        <dbReference type="SAM" id="MobiDB-lite"/>
    </source>
</evidence>
<dbReference type="Proteomes" id="UP000504635">
    <property type="component" value="Unplaced"/>
</dbReference>
<dbReference type="GeneID" id="115888976"/>
<dbReference type="OrthoDB" id="6763568at2759"/>